<evidence type="ECO:0000313" key="5">
    <source>
        <dbReference type="Proteomes" id="UP000606490"/>
    </source>
</evidence>
<dbReference type="Proteomes" id="UP000606490">
    <property type="component" value="Unassembled WGS sequence"/>
</dbReference>
<evidence type="ECO:0000256" key="2">
    <source>
        <dbReference type="SAM" id="Phobius"/>
    </source>
</evidence>
<feature type="region of interest" description="Disordered" evidence="1">
    <location>
        <begin position="152"/>
        <end position="180"/>
    </location>
</feature>
<accession>A0ABS1V005</accession>
<protein>
    <submittedName>
        <fullName evidence="4">Outer membrane lipid asymmetry maintenance protein MlaD</fullName>
    </submittedName>
</protein>
<sequence>MKGRSLVEVATGGIVLVIAAIFLAYAVLHSGRGATNADGMRLTAKFDKIDGISNGADVRIAGVKVGSVTDSRIDPDSFGAVLTMRVDRSLRLPDDTSAEITSEGLLGGKYVSLVPGGSEKFLADGARITETQGSVSLESLLGRFIFSVTQMNSQQPQNGGAEQGAAQGATQGSGAPAASR</sequence>
<keyword evidence="5" id="KW-1185">Reference proteome</keyword>
<keyword evidence="2" id="KW-0472">Membrane</keyword>
<comment type="caution">
    <text evidence="4">The sequence shown here is derived from an EMBL/GenBank/DDBJ whole genome shotgun (WGS) entry which is preliminary data.</text>
</comment>
<feature type="domain" description="Mce/MlaD" evidence="3">
    <location>
        <begin position="39"/>
        <end position="116"/>
    </location>
</feature>
<evidence type="ECO:0000313" key="4">
    <source>
        <dbReference type="EMBL" id="MBL6455036.1"/>
    </source>
</evidence>
<dbReference type="EMBL" id="JAEUXJ010000002">
    <property type="protein sequence ID" value="MBL6455036.1"/>
    <property type="molecule type" value="Genomic_DNA"/>
</dbReference>
<feature type="transmembrane region" description="Helical" evidence="2">
    <location>
        <begin position="6"/>
        <end position="28"/>
    </location>
</feature>
<reference evidence="4 5" key="1">
    <citation type="submission" date="2021-01" db="EMBL/GenBank/DDBJ databases">
        <title>Belnapia mucosa sp. nov. and Belnapia arida sp. nov., isolated from the Tabernas Desert (Almeria, Spain).</title>
        <authorList>
            <person name="Molina-Menor E."/>
            <person name="Vidal-Verdu A."/>
            <person name="Calonge A."/>
            <person name="Satari L."/>
            <person name="Pereto Magraner J."/>
            <person name="Porcar Miralles M."/>
        </authorList>
    </citation>
    <scope>NUCLEOTIDE SEQUENCE [LARGE SCALE GENOMIC DNA]</scope>
    <source>
        <strain evidence="4 5">T6</strain>
    </source>
</reference>
<dbReference type="Pfam" id="PF02470">
    <property type="entry name" value="MlaD"/>
    <property type="match status" value="1"/>
</dbReference>
<proteinExistence type="predicted"/>
<feature type="compositionally biased region" description="Low complexity" evidence="1">
    <location>
        <begin position="154"/>
        <end position="180"/>
    </location>
</feature>
<keyword evidence="2" id="KW-0812">Transmembrane</keyword>
<dbReference type="RefSeq" id="WP_202824766.1">
    <property type="nucleotide sequence ID" value="NZ_JAEUXJ010000002.1"/>
</dbReference>
<evidence type="ECO:0000259" key="3">
    <source>
        <dbReference type="Pfam" id="PF02470"/>
    </source>
</evidence>
<evidence type="ECO:0000256" key="1">
    <source>
        <dbReference type="SAM" id="MobiDB-lite"/>
    </source>
</evidence>
<name>A0ABS1V005_9PROT</name>
<dbReference type="InterPro" id="IPR030970">
    <property type="entry name" value="ABC_MlaD"/>
</dbReference>
<dbReference type="PANTHER" id="PTHR33371">
    <property type="entry name" value="INTERMEMBRANE PHOSPHOLIPID TRANSPORT SYSTEM BINDING PROTEIN MLAD-RELATED"/>
    <property type="match status" value="1"/>
</dbReference>
<gene>
    <name evidence="4" type="primary">mlaD</name>
    <name evidence="4" type="ORF">JMJ55_06850</name>
</gene>
<dbReference type="InterPro" id="IPR003399">
    <property type="entry name" value="Mce/MlaD"/>
</dbReference>
<dbReference type="PANTHER" id="PTHR33371:SF4">
    <property type="entry name" value="INTERMEMBRANE PHOSPHOLIPID TRANSPORT SYSTEM BINDING PROTEIN MLAD"/>
    <property type="match status" value="1"/>
</dbReference>
<dbReference type="InterPro" id="IPR052336">
    <property type="entry name" value="MlaD_Phospholipid_Transporter"/>
</dbReference>
<dbReference type="NCBIfam" id="TIGR04430">
    <property type="entry name" value="OM_asym_MlaD"/>
    <property type="match status" value="1"/>
</dbReference>
<keyword evidence="2" id="KW-1133">Transmembrane helix</keyword>
<organism evidence="4 5">
    <name type="scientific">Belnapia mucosa</name>
    <dbReference type="NCBI Taxonomy" id="2804532"/>
    <lineage>
        <taxon>Bacteria</taxon>
        <taxon>Pseudomonadati</taxon>
        <taxon>Pseudomonadota</taxon>
        <taxon>Alphaproteobacteria</taxon>
        <taxon>Acetobacterales</taxon>
        <taxon>Roseomonadaceae</taxon>
        <taxon>Belnapia</taxon>
    </lineage>
</organism>